<dbReference type="GO" id="GO:0000472">
    <property type="term" value="P:endonucleolytic cleavage to generate mature 5'-end of SSU-rRNA from (SSU-rRNA, 5.8S rRNA, LSU-rRNA)"/>
    <property type="evidence" value="ECO:0007669"/>
    <property type="project" value="TreeGrafter"/>
</dbReference>
<feature type="compositionally biased region" description="Acidic residues" evidence="7">
    <location>
        <begin position="513"/>
        <end position="523"/>
    </location>
</feature>
<name>A0A9W7A959_9STRA</name>
<dbReference type="PROSITE" id="PS00678">
    <property type="entry name" value="WD_REPEATS_1"/>
    <property type="match status" value="1"/>
</dbReference>
<dbReference type="InterPro" id="IPR036322">
    <property type="entry name" value="WD40_repeat_dom_sf"/>
</dbReference>
<evidence type="ECO:0000256" key="1">
    <source>
        <dbReference type="ARBA" id="ARBA00004604"/>
    </source>
</evidence>
<dbReference type="InterPro" id="IPR001680">
    <property type="entry name" value="WD40_rpt"/>
</dbReference>
<comment type="subcellular location">
    <subcellularLocation>
        <location evidence="1">Nucleus</location>
        <location evidence="1">Nucleolus</location>
    </subcellularLocation>
</comment>
<evidence type="ECO:0000256" key="4">
    <source>
        <dbReference type="ARBA" id="ARBA00023242"/>
    </source>
</evidence>
<evidence type="ECO:0000313" key="10">
    <source>
        <dbReference type="Proteomes" id="UP001165082"/>
    </source>
</evidence>
<dbReference type="Proteomes" id="UP001165082">
    <property type="component" value="Unassembled WGS sequence"/>
</dbReference>
<evidence type="ECO:0000256" key="2">
    <source>
        <dbReference type="ARBA" id="ARBA00022574"/>
    </source>
</evidence>
<dbReference type="GO" id="GO:0034511">
    <property type="term" value="F:U3 snoRNA binding"/>
    <property type="evidence" value="ECO:0007669"/>
    <property type="project" value="TreeGrafter"/>
</dbReference>
<dbReference type="AlphaFoldDB" id="A0A9W7A959"/>
<proteinExistence type="predicted"/>
<evidence type="ECO:0000313" key="9">
    <source>
        <dbReference type="EMBL" id="GMH67829.1"/>
    </source>
</evidence>
<evidence type="ECO:0000256" key="3">
    <source>
        <dbReference type="ARBA" id="ARBA00022737"/>
    </source>
</evidence>
<dbReference type="Gene3D" id="2.130.10.10">
    <property type="entry name" value="YVTN repeat-like/Quinoprotein amine dehydrogenase"/>
    <property type="match status" value="1"/>
</dbReference>
<dbReference type="GO" id="GO:0000480">
    <property type="term" value="P:endonucleolytic cleavage in 5'-ETS of tricistronic rRNA transcript (SSU-rRNA, 5.8S rRNA, LSU-rRNA)"/>
    <property type="evidence" value="ECO:0007669"/>
    <property type="project" value="TreeGrafter"/>
</dbReference>
<dbReference type="SUPFAM" id="SSF50978">
    <property type="entry name" value="WD40 repeat-like"/>
    <property type="match status" value="1"/>
</dbReference>
<organism evidence="9 10">
    <name type="scientific">Triparma retinervis</name>
    <dbReference type="NCBI Taxonomy" id="2557542"/>
    <lineage>
        <taxon>Eukaryota</taxon>
        <taxon>Sar</taxon>
        <taxon>Stramenopiles</taxon>
        <taxon>Ochrophyta</taxon>
        <taxon>Bolidophyceae</taxon>
        <taxon>Parmales</taxon>
        <taxon>Triparmaceae</taxon>
        <taxon>Triparma</taxon>
    </lineage>
</organism>
<dbReference type="PANTHER" id="PTHR19854">
    <property type="entry name" value="TRANSDUCIN BETA-LIKE 3"/>
    <property type="match status" value="1"/>
</dbReference>
<dbReference type="EMBL" id="BRXZ01004069">
    <property type="protein sequence ID" value="GMH67829.1"/>
    <property type="molecule type" value="Genomic_DNA"/>
</dbReference>
<evidence type="ECO:0000259" key="8">
    <source>
        <dbReference type="Pfam" id="PF08625"/>
    </source>
</evidence>
<keyword evidence="10" id="KW-1185">Reference proteome</keyword>
<gene>
    <name evidence="9" type="ORF">TrRE_jg8821</name>
</gene>
<dbReference type="InterPro" id="IPR013934">
    <property type="entry name" value="Utp13_C"/>
</dbReference>
<keyword evidence="3" id="KW-0677">Repeat</keyword>
<keyword evidence="4" id="KW-0539">Nucleus</keyword>
<dbReference type="SMART" id="SM00320">
    <property type="entry name" value="WD40"/>
    <property type="match status" value="4"/>
</dbReference>
<feature type="repeat" description="WD" evidence="5">
    <location>
        <begin position="122"/>
        <end position="155"/>
    </location>
</feature>
<dbReference type="OrthoDB" id="5414888at2759"/>
<dbReference type="GO" id="GO:0030686">
    <property type="term" value="C:90S preribosome"/>
    <property type="evidence" value="ECO:0007669"/>
    <property type="project" value="TreeGrafter"/>
</dbReference>
<keyword evidence="6" id="KW-0175">Coiled coil</keyword>
<sequence length="533" mass="58344">MEGGWVDRGGYLEDAVKGGVEMYNAGNILELSTVGTKEGGEIVVASTTELGVGIMDNEGRWGVVGNADDGVVTVDGNEEWIVGGGRKRTLTFWGYERNSAASAAHHSKGVNKGVKVSRRLDVEGHTETVTSVKISRRRNPPYAVSTGVDKTLKLWVWDRKSEEWGCKDTVRVGDKTPNVVAIGGGDKYVATGCMGKVCRIWKVGGDRLNEYITLKGHKRGVTDVAFSDSDRVVATASGDRTVKVWELRTGRCARTLMGHGQGVTKVGWMQGGTRIVSADSEGILKVWSVRSGVCETEVEGDREKVWSLTGTAEGWWTGGSEIKVWKDVTEQVEEEKKRAEDENILKEQEMDNLVRGEKWGEAIRMGIEMDKPLRVLRVMEKVMKEDGVGGGIVRGIAKGWGGEEVKKIMGYCRVWNTRARNSAVAQGVCKVCMEEIGVKKLVDWGVDEEVAGMVGYTERHYKRLDDMVEKSFIVDWVLESMGVMEEGDVVEEMEEEEGGGMLGLLVGKKGEGEEAVVGEDSSSEVESVVGMEE</sequence>
<feature type="domain" description="U3 small nucleolar RNA-associated protein 13 C-terminal" evidence="8">
    <location>
        <begin position="347"/>
        <end position="481"/>
    </location>
</feature>
<reference evidence="9" key="1">
    <citation type="submission" date="2022-07" db="EMBL/GenBank/DDBJ databases">
        <title>Genome analysis of Parmales, a sister group of diatoms, reveals the evolutionary specialization of diatoms from phago-mixotrophs to photoautotrophs.</title>
        <authorList>
            <person name="Ban H."/>
            <person name="Sato S."/>
            <person name="Yoshikawa S."/>
            <person name="Kazumasa Y."/>
            <person name="Nakamura Y."/>
            <person name="Ichinomiya M."/>
            <person name="Saitoh K."/>
            <person name="Sato N."/>
            <person name="Blanc-Mathieu R."/>
            <person name="Endo H."/>
            <person name="Kuwata A."/>
            <person name="Ogata H."/>
        </authorList>
    </citation>
    <scope>NUCLEOTIDE SEQUENCE</scope>
</reference>
<comment type="caution">
    <text evidence="9">The sequence shown here is derived from an EMBL/GenBank/DDBJ whole genome shotgun (WGS) entry which is preliminary data.</text>
</comment>
<dbReference type="InterPro" id="IPR015943">
    <property type="entry name" value="WD40/YVTN_repeat-like_dom_sf"/>
</dbReference>
<dbReference type="GO" id="GO:0032040">
    <property type="term" value="C:small-subunit processome"/>
    <property type="evidence" value="ECO:0007669"/>
    <property type="project" value="InterPro"/>
</dbReference>
<feature type="repeat" description="WD" evidence="5">
    <location>
        <begin position="214"/>
        <end position="255"/>
    </location>
</feature>
<dbReference type="Pfam" id="PF00400">
    <property type="entry name" value="WD40"/>
    <property type="match status" value="3"/>
</dbReference>
<dbReference type="Pfam" id="PF08625">
    <property type="entry name" value="Utp13"/>
    <property type="match status" value="1"/>
</dbReference>
<evidence type="ECO:0000256" key="7">
    <source>
        <dbReference type="SAM" id="MobiDB-lite"/>
    </source>
</evidence>
<keyword evidence="2 5" id="KW-0853">WD repeat</keyword>
<feature type="non-terminal residue" evidence="9">
    <location>
        <position position="533"/>
    </location>
</feature>
<accession>A0A9W7A959</accession>
<evidence type="ECO:0000256" key="5">
    <source>
        <dbReference type="PROSITE-ProRule" id="PRU00221"/>
    </source>
</evidence>
<feature type="coiled-coil region" evidence="6">
    <location>
        <begin position="322"/>
        <end position="349"/>
    </location>
</feature>
<dbReference type="PANTHER" id="PTHR19854:SF15">
    <property type="entry name" value="TRANSDUCIN BETA-LIKE PROTEIN 3"/>
    <property type="match status" value="1"/>
</dbReference>
<feature type="repeat" description="WD" evidence="5">
    <location>
        <begin position="256"/>
        <end position="297"/>
    </location>
</feature>
<dbReference type="PROSITE" id="PS50294">
    <property type="entry name" value="WD_REPEATS_REGION"/>
    <property type="match status" value="2"/>
</dbReference>
<feature type="compositionally biased region" description="Low complexity" evidence="7">
    <location>
        <begin position="524"/>
        <end position="533"/>
    </location>
</feature>
<dbReference type="PROSITE" id="PS50082">
    <property type="entry name" value="WD_REPEATS_2"/>
    <property type="match status" value="3"/>
</dbReference>
<protein>
    <recommendedName>
        <fullName evidence="8">U3 small nucleolar RNA-associated protein 13 C-terminal domain-containing protein</fullName>
    </recommendedName>
</protein>
<feature type="region of interest" description="Disordered" evidence="7">
    <location>
        <begin position="512"/>
        <end position="533"/>
    </location>
</feature>
<evidence type="ECO:0000256" key="6">
    <source>
        <dbReference type="SAM" id="Coils"/>
    </source>
</evidence>
<dbReference type="InterPro" id="IPR019775">
    <property type="entry name" value="WD40_repeat_CS"/>
</dbReference>